<reference evidence="1" key="1">
    <citation type="submission" date="2020-11" db="EMBL/GenBank/DDBJ databases">
        <authorList>
            <person name="Whitehead M."/>
        </authorList>
    </citation>
    <scope>NUCLEOTIDE SEQUENCE</scope>
    <source>
        <strain evidence="1">EGII</strain>
    </source>
</reference>
<evidence type="ECO:0000313" key="2">
    <source>
        <dbReference type="Proteomes" id="UP000606786"/>
    </source>
</evidence>
<proteinExistence type="predicted"/>
<feature type="non-terminal residue" evidence="1">
    <location>
        <position position="87"/>
    </location>
</feature>
<sequence length="87" mass="9457">MQKCDNFCAHAPTLVPYATTSVHKLMCTNTLVAVSTKHVYTSTTTSTTTARVRRQHAFSAQAGSVGGRGYKCTKLTTKTSNMNDIQQ</sequence>
<keyword evidence="2" id="KW-1185">Reference proteome</keyword>
<dbReference type="EMBL" id="CAJHJT010000056">
    <property type="protein sequence ID" value="CAD7011575.1"/>
    <property type="molecule type" value="Genomic_DNA"/>
</dbReference>
<evidence type="ECO:0000313" key="1">
    <source>
        <dbReference type="EMBL" id="CAD7011575.1"/>
    </source>
</evidence>
<dbReference type="AlphaFoldDB" id="A0A811V6Q5"/>
<dbReference type="Proteomes" id="UP000606786">
    <property type="component" value="Unassembled WGS sequence"/>
</dbReference>
<gene>
    <name evidence="1" type="ORF">CCAP1982_LOCUS19663</name>
</gene>
<organism evidence="1 2">
    <name type="scientific">Ceratitis capitata</name>
    <name type="common">Mediterranean fruit fly</name>
    <name type="synonym">Tephritis capitata</name>
    <dbReference type="NCBI Taxonomy" id="7213"/>
    <lineage>
        <taxon>Eukaryota</taxon>
        <taxon>Metazoa</taxon>
        <taxon>Ecdysozoa</taxon>
        <taxon>Arthropoda</taxon>
        <taxon>Hexapoda</taxon>
        <taxon>Insecta</taxon>
        <taxon>Pterygota</taxon>
        <taxon>Neoptera</taxon>
        <taxon>Endopterygota</taxon>
        <taxon>Diptera</taxon>
        <taxon>Brachycera</taxon>
        <taxon>Muscomorpha</taxon>
        <taxon>Tephritoidea</taxon>
        <taxon>Tephritidae</taxon>
        <taxon>Ceratitis</taxon>
        <taxon>Ceratitis</taxon>
    </lineage>
</organism>
<name>A0A811V6Q5_CERCA</name>
<accession>A0A811V6Q5</accession>
<comment type="caution">
    <text evidence="1">The sequence shown here is derived from an EMBL/GenBank/DDBJ whole genome shotgun (WGS) entry which is preliminary data.</text>
</comment>
<protein>
    <submittedName>
        <fullName evidence="1">(Mediterranean fruit fly) hypothetical protein</fullName>
    </submittedName>
</protein>